<accession>F4PP48</accession>
<evidence type="ECO:0000256" key="1">
    <source>
        <dbReference type="SAM" id="SignalP"/>
    </source>
</evidence>
<keyword evidence="3" id="KW-1185">Reference proteome</keyword>
<sequence>MKSIIILLSIIVIFSFSHFNNAVYGHEEELDCANVTCGNLTCNLDQGIYSTPDQCCNSCRNCTEIECPSVPTCPTNFGLLNIPGKECCPSCRQCQSGLDYGCELKSPFKCPGGFLAGKKVNSCCTFCLPCPKTTVCPIVTKCTLPYKLSYPSIGGCCKQYS</sequence>
<feature type="signal peptide" evidence="1">
    <location>
        <begin position="1"/>
        <end position="22"/>
    </location>
</feature>
<reference evidence="3" key="1">
    <citation type="journal article" date="2011" name="Genome Res.">
        <title>Phylogeny-wide analysis of social amoeba genomes highlights ancient origins for complex intercellular communication.</title>
        <authorList>
            <person name="Heidel A.J."/>
            <person name="Lawal H.M."/>
            <person name="Felder M."/>
            <person name="Schilde C."/>
            <person name="Helps N.R."/>
            <person name="Tunggal B."/>
            <person name="Rivero F."/>
            <person name="John U."/>
            <person name="Schleicher M."/>
            <person name="Eichinger L."/>
            <person name="Platzer M."/>
            <person name="Noegel A.A."/>
            <person name="Schaap P."/>
            <person name="Gloeckner G."/>
        </authorList>
    </citation>
    <scope>NUCLEOTIDE SEQUENCE [LARGE SCALE GENOMIC DNA]</scope>
    <source>
        <strain evidence="3">SH3</strain>
    </source>
</reference>
<dbReference type="Proteomes" id="UP000007797">
    <property type="component" value="Unassembled WGS sequence"/>
</dbReference>
<evidence type="ECO:0000313" key="3">
    <source>
        <dbReference type="Proteomes" id="UP000007797"/>
    </source>
</evidence>
<protein>
    <submittedName>
        <fullName evidence="2">Uncharacterized protein</fullName>
    </submittedName>
</protein>
<organism evidence="2 3">
    <name type="scientific">Cavenderia fasciculata</name>
    <name type="common">Slime mold</name>
    <name type="synonym">Dictyostelium fasciculatum</name>
    <dbReference type="NCBI Taxonomy" id="261658"/>
    <lineage>
        <taxon>Eukaryota</taxon>
        <taxon>Amoebozoa</taxon>
        <taxon>Evosea</taxon>
        <taxon>Eumycetozoa</taxon>
        <taxon>Dictyostelia</taxon>
        <taxon>Acytosteliales</taxon>
        <taxon>Cavenderiaceae</taxon>
        <taxon>Cavenderia</taxon>
    </lineage>
</organism>
<name>F4PP48_CACFS</name>
<gene>
    <name evidence="2" type="ORF">DFA_04279</name>
</gene>
<dbReference type="GeneID" id="14874526"/>
<keyword evidence="1" id="KW-0732">Signal</keyword>
<feature type="chain" id="PRO_5003313219" evidence="1">
    <location>
        <begin position="23"/>
        <end position="161"/>
    </location>
</feature>
<proteinExistence type="predicted"/>
<evidence type="ECO:0000313" key="2">
    <source>
        <dbReference type="EMBL" id="EGG22161.1"/>
    </source>
</evidence>
<dbReference type="AlphaFoldDB" id="F4PP48"/>
<dbReference type="RefSeq" id="XP_004360012.1">
    <property type="nucleotide sequence ID" value="XM_004359955.1"/>
</dbReference>
<dbReference type="EMBL" id="GL883009">
    <property type="protein sequence ID" value="EGG22161.1"/>
    <property type="molecule type" value="Genomic_DNA"/>
</dbReference>
<dbReference type="KEGG" id="dfa:DFA_04279"/>
<dbReference type="OMA" id="NCTHINC"/>